<dbReference type="SUPFAM" id="SSF54523">
    <property type="entry name" value="Pili subunits"/>
    <property type="match status" value="1"/>
</dbReference>
<evidence type="ECO:0000256" key="1">
    <source>
        <dbReference type="ARBA" id="ARBA00005233"/>
    </source>
</evidence>
<keyword evidence="3" id="KW-1133">Transmembrane helix</keyword>
<evidence type="ECO:0000256" key="3">
    <source>
        <dbReference type="SAM" id="Phobius"/>
    </source>
</evidence>
<proteinExistence type="inferred from homology"/>
<name>A0ABX2SRJ3_VREZH</name>
<reference evidence="4 5" key="1">
    <citation type="journal article" date="2013" name="Antonie Van Leeuwenhoek">
        <title>Halomonas zhaodongensis sp. nov., a slightly halophilic bacterium isolated from saline-alkaline soils in Zhaodong, China.</title>
        <authorList>
            <person name="Jiang J."/>
            <person name="Pan Y."/>
            <person name="Meng L."/>
            <person name="Hu S."/>
            <person name="Zhang X."/>
            <person name="Hu B."/>
            <person name="Meng J."/>
            <person name="Li C."/>
            <person name="Huang H."/>
            <person name="Wang K."/>
            <person name="Su T."/>
        </authorList>
    </citation>
    <scope>NUCLEOTIDE SEQUENCE [LARGE SCALE GENOMIC DNA]</scope>
    <source>
        <strain evidence="4 5">NEAU-ST10-25</strain>
    </source>
</reference>
<keyword evidence="3" id="KW-0472">Membrane</keyword>
<evidence type="ECO:0000313" key="4">
    <source>
        <dbReference type="EMBL" id="NYS43826.1"/>
    </source>
</evidence>
<feature type="transmembrane region" description="Helical" evidence="3">
    <location>
        <begin position="15"/>
        <end position="37"/>
    </location>
</feature>
<evidence type="ECO:0000313" key="5">
    <source>
        <dbReference type="Proteomes" id="UP000528918"/>
    </source>
</evidence>
<accession>A0ABX2SRJ3</accession>
<dbReference type="InterPro" id="IPR045584">
    <property type="entry name" value="Pilin-like"/>
</dbReference>
<dbReference type="PANTHER" id="PTHR30093">
    <property type="entry name" value="GENERAL SECRETION PATHWAY PROTEIN G"/>
    <property type="match status" value="1"/>
</dbReference>
<evidence type="ECO:0000256" key="2">
    <source>
        <dbReference type="ARBA" id="ARBA00022481"/>
    </source>
</evidence>
<dbReference type="Proteomes" id="UP000528918">
    <property type="component" value="Unassembled WGS sequence"/>
</dbReference>
<keyword evidence="2" id="KW-0488">Methylation</keyword>
<keyword evidence="5" id="KW-1185">Reference proteome</keyword>
<dbReference type="RefSeq" id="WP_179926964.1">
    <property type="nucleotide sequence ID" value="NZ_JACCDD010000001.1"/>
</dbReference>
<organism evidence="4 5">
    <name type="scientific">Vreelandella zhaodongensis</name>
    <name type="common">Halomonas zhaodongensis</name>
    <dbReference type="NCBI Taxonomy" id="1176240"/>
    <lineage>
        <taxon>Bacteria</taxon>
        <taxon>Pseudomonadati</taxon>
        <taxon>Pseudomonadota</taxon>
        <taxon>Gammaproteobacteria</taxon>
        <taxon>Oceanospirillales</taxon>
        <taxon>Halomonadaceae</taxon>
        <taxon>Vreelandella</taxon>
    </lineage>
</organism>
<dbReference type="EMBL" id="JACCDD010000001">
    <property type="protein sequence ID" value="NYS43826.1"/>
    <property type="molecule type" value="Genomic_DNA"/>
</dbReference>
<keyword evidence="3" id="KW-0812">Transmembrane</keyword>
<dbReference type="Pfam" id="PF07963">
    <property type="entry name" value="N_methyl"/>
    <property type="match status" value="1"/>
</dbReference>
<dbReference type="Gene3D" id="3.30.700.10">
    <property type="entry name" value="Glycoprotein, Type 4 Pilin"/>
    <property type="match status" value="1"/>
</dbReference>
<comment type="caution">
    <text evidence="4">The sequence shown here is derived from an EMBL/GenBank/DDBJ whole genome shotgun (WGS) entry which is preliminary data.</text>
</comment>
<protein>
    <submittedName>
        <fullName evidence="4">Prepilin-type N-terminal cleavage/methylation domain-containing protein</fullName>
    </submittedName>
</protein>
<dbReference type="NCBIfam" id="TIGR02532">
    <property type="entry name" value="IV_pilin_GFxxxE"/>
    <property type="match status" value="1"/>
</dbReference>
<dbReference type="InterPro" id="IPR012902">
    <property type="entry name" value="N_methyl_site"/>
</dbReference>
<comment type="similarity">
    <text evidence="1">Belongs to the N-Me-Phe pilin family.</text>
</comment>
<sequence length="133" mass="14208">MNIKKINYLRQPRQCGFTLIELLIVVAIIGVLAAVGVPQYGNYLDRSATGACQAELSSFRNVVMAESAMSNDDAESVVESVSFGFQACDIAEQIAIAEAFISNGDIASIPTKRSSATTIRISSGQIEVNDESD</sequence>
<gene>
    <name evidence="4" type="ORF">HZS79_02555</name>
</gene>
<dbReference type="PANTHER" id="PTHR30093:SF34">
    <property type="entry name" value="PREPILIN PEPTIDASE-DEPENDENT PROTEIN D"/>
    <property type="match status" value="1"/>
</dbReference>